<comment type="caution">
    <text evidence="1">The sequence shown here is derived from an EMBL/GenBank/DDBJ whole genome shotgun (WGS) entry which is preliminary data.</text>
</comment>
<evidence type="ECO:0000313" key="2">
    <source>
        <dbReference type="Proteomes" id="UP000178256"/>
    </source>
</evidence>
<gene>
    <name evidence="1" type="ORF">A2925_01805</name>
</gene>
<reference evidence="1 2" key="1">
    <citation type="journal article" date="2016" name="Nat. Commun.">
        <title>Thousands of microbial genomes shed light on interconnected biogeochemical processes in an aquifer system.</title>
        <authorList>
            <person name="Anantharaman K."/>
            <person name="Brown C.T."/>
            <person name="Hug L.A."/>
            <person name="Sharon I."/>
            <person name="Castelle C.J."/>
            <person name="Probst A.J."/>
            <person name="Thomas B.C."/>
            <person name="Singh A."/>
            <person name="Wilkins M.J."/>
            <person name="Karaoz U."/>
            <person name="Brodie E.L."/>
            <person name="Williams K.H."/>
            <person name="Hubbard S.S."/>
            <person name="Banfield J.F."/>
        </authorList>
    </citation>
    <scope>NUCLEOTIDE SEQUENCE [LARGE SCALE GENOMIC DNA]</scope>
</reference>
<evidence type="ECO:0008006" key="3">
    <source>
        <dbReference type="Google" id="ProtNLM"/>
    </source>
</evidence>
<sequence length="232" mass="27316">MAKSQQKLKARKLRRGGMSIIKIADTVKVAKSTVSLWCRDIELTERQKLILLNSKENGLRRGQLIGAEIQKKRRLDRIEKYRLEGIKKLSNLTLKQYFSAGLTLYLAEGSKERRIIFTNSDPRVVKFMISWFRTFFNVPTEDFAFYLIINQIHKTREKIVKNYWSEYLNMSIKQFRKTSFVKAKQKKVYENHHKYYGAIHFQILKSTELSYKIKGLLVGLFEAKVLNRIASV</sequence>
<protein>
    <recommendedName>
        <fullName evidence="3">Resolvase HTH domain-containing protein</fullName>
    </recommendedName>
</protein>
<evidence type="ECO:0000313" key="1">
    <source>
        <dbReference type="EMBL" id="OGN25610.1"/>
    </source>
</evidence>
<dbReference type="Proteomes" id="UP000178256">
    <property type="component" value="Unassembled WGS sequence"/>
</dbReference>
<proteinExistence type="predicted"/>
<dbReference type="AlphaFoldDB" id="A0A1F8GKS6"/>
<dbReference type="EMBL" id="MGKL01000016">
    <property type="protein sequence ID" value="OGN25610.1"/>
    <property type="molecule type" value="Genomic_DNA"/>
</dbReference>
<accession>A0A1F8GKS6</accession>
<dbReference type="STRING" id="1802697.A2925_01805"/>
<organism evidence="1 2">
    <name type="scientific">Candidatus Yanofskybacteria bacterium RIFCSPLOWO2_01_FULL_44_22</name>
    <dbReference type="NCBI Taxonomy" id="1802697"/>
    <lineage>
        <taxon>Bacteria</taxon>
        <taxon>Candidatus Yanofskyibacteriota</taxon>
    </lineage>
</organism>
<name>A0A1F8GKS6_9BACT</name>